<dbReference type="AlphaFoldDB" id="A0A6C0IFQ0"/>
<dbReference type="EMBL" id="MN740165">
    <property type="protein sequence ID" value="QHT91490.1"/>
    <property type="molecule type" value="Genomic_DNA"/>
</dbReference>
<name>A0A6C0IFQ0_9ZZZZ</name>
<protein>
    <submittedName>
        <fullName evidence="1">Uncharacterized protein</fullName>
    </submittedName>
</protein>
<reference evidence="1" key="1">
    <citation type="journal article" date="2020" name="Nature">
        <title>Giant virus diversity and host interactions through global metagenomics.</title>
        <authorList>
            <person name="Schulz F."/>
            <person name="Roux S."/>
            <person name="Paez-Espino D."/>
            <person name="Jungbluth S."/>
            <person name="Walsh D.A."/>
            <person name="Denef V.J."/>
            <person name="McMahon K.D."/>
            <person name="Konstantinidis K.T."/>
            <person name="Eloe-Fadrosh E.A."/>
            <person name="Kyrpides N.C."/>
            <person name="Woyke T."/>
        </authorList>
    </citation>
    <scope>NUCLEOTIDE SEQUENCE</scope>
    <source>
        <strain evidence="1">GVMAG-M-3300023184-77</strain>
    </source>
</reference>
<proteinExistence type="predicted"/>
<sequence>MALFDDSLVKELAEKWKVVDKKDHVKTTSYFKKYEDSFIEEVMAHVMGKPEGRSETRKDFMMKNLRFQCTNHAEEIILPLFSFKCTNFGDNKTKTMNGKLKFKGEETYRDAAIRLGYHKLCKPIPYVKEEEKEEEEEDERPAPFNYVYDFTDVRYRIAEKFGTNFTVFKKWRPTDNSEEDFGKPYIKTWQVTLFLKFHPDGIDDEDWLAKKPVVK</sequence>
<evidence type="ECO:0000313" key="1">
    <source>
        <dbReference type="EMBL" id="QHT91490.1"/>
    </source>
</evidence>
<organism evidence="1">
    <name type="scientific">viral metagenome</name>
    <dbReference type="NCBI Taxonomy" id="1070528"/>
    <lineage>
        <taxon>unclassified sequences</taxon>
        <taxon>metagenomes</taxon>
        <taxon>organismal metagenomes</taxon>
    </lineage>
</organism>
<accession>A0A6C0IFQ0</accession>